<dbReference type="PROSITE" id="PS50931">
    <property type="entry name" value="HTH_LYSR"/>
    <property type="match status" value="1"/>
</dbReference>
<evidence type="ECO:0000256" key="2">
    <source>
        <dbReference type="ARBA" id="ARBA00023015"/>
    </source>
</evidence>
<proteinExistence type="inferred from homology"/>
<dbReference type="SUPFAM" id="SSF53850">
    <property type="entry name" value="Periplasmic binding protein-like II"/>
    <property type="match status" value="1"/>
</dbReference>
<dbReference type="InterPro" id="IPR036388">
    <property type="entry name" value="WH-like_DNA-bd_sf"/>
</dbReference>
<evidence type="ECO:0000259" key="5">
    <source>
        <dbReference type="PROSITE" id="PS50931"/>
    </source>
</evidence>
<evidence type="ECO:0000256" key="4">
    <source>
        <dbReference type="ARBA" id="ARBA00023163"/>
    </source>
</evidence>
<reference evidence="6 7" key="1">
    <citation type="submission" date="2017-05" db="EMBL/GenBank/DDBJ databases">
        <authorList>
            <person name="Varghese N."/>
            <person name="Submissions S."/>
        </authorList>
    </citation>
    <scope>NUCLEOTIDE SEQUENCE [LARGE SCALE GENOMIC DNA]</scope>
    <source>
        <strain evidence="6 7">DSM 100094</strain>
    </source>
</reference>
<keyword evidence="4" id="KW-0804">Transcription</keyword>
<protein>
    <submittedName>
        <fullName evidence="6">Transcriptional regulator, LysR family</fullName>
    </submittedName>
</protein>
<dbReference type="Pfam" id="PF00126">
    <property type="entry name" value="HTH_1"/>
    <property type="match status" value="1"/>
</dbReference>
<dbReference type="AlphaFoldDB" id="A0A521EN57"/>
<dbReference type="Pfam" id="PF03466">
    <property type="entry name" value="LysR_substrate"/>
    <property type="match status" value="1"/>
</dbReference>
<dbReference type="Gene3D" id="3.40.190.10">
    <property type="entry name" value="Periplasmic binding protein-like II"/>
    <property type="match status" value="2"/>
</dbReference>
<dbReference type="GO" id="GO:0005829">
    <property type="term" value="C:cytosol"/>
    <property type="evidence" value="ECO:0007669"/>
    <property type="project" value="TreeGrafter"/>
</dbReference>
<dbReference type="Gene3D" id="1.10.10.10">
    <property type="entry name" value="Winged helix-like DNA-binding domain superfamily/Winged helix DNA-binding domain"/>
    <property type="match status" value="1"/>
</dbReference>
<dbReference type="GO" id="GO:0003700">
    <property type="term" value="F:DNA-binding transcription factor activity"/>
    <property type="evidence" value="ECO:0007669"/>
    <property type="project" value="InterPro"/>
</dbReference>
<keyword evidence="2" id="KW-0805">Transcription regulation</keyword>
<evidence type="ECO:0000313" key="6">
    <source>
        <dbReference type="EMBL" id="SMO85324.1"/>
    </source>
</evidence>
<dbReference type="PANTHER" id="PTHR30419:SF30">
    <property type="entry name" value="LYSR FAMILY TRANSCRIPTIONAL REGULATOR"/>
    <property type="match status" value="1"/>
</dbReference>
<evidence type="ECO:0000313" key="7">
    <source>
        <dbReference type="Proteomes" id="UP000319014"/>
    </source>
</evidence>
<dbReference type="InterPro" id="IPR000847">
    <property type="entry name" value="LysR_HTH_N"/>
</dbReference>
<dbReference type="Proteomes" id="UP000319014">
    <property type="component" value="Unassembled WGS sequence"/>
</dbReference>
<sequence length="297" mass="32713">MDIRDIRYFLKIAELCHLSRAADDLGVTQPALTKCVARLEDDFGVKLLNRSGRGIALTEAGQVLRDRFLLLDQDLSDIRKEVSELRSGLTGMVRIGCSASIANYVLPKICKRVRETAPALQLTVRVAMDDALRDDLRAGVIDMTISPERATPADEALVSRVLLSDAVVVVAHRGHPLVGQNVTLQDLAEQAWVLPMPTVSTRRWLDEVFRKAGLPPPFAAVTAAPLVSAPPIMAQTDMLSFMSRRNLISGELVEIPNQQTTLQRNFEVSHRARGFLAPSLRFFIALLERELANVASA</sequence>
<evidence type="ECO:0000256" key="3">
    <source>
        <dbReference type="ARBA" id="ARBA00023125"/>
    </source>
</evidence>
<dbReference type="InterPro" id="IPR005119">
    <property type="entry name" value="LysR_subst-bd"/>
</dbReference>
<dbReference type="EMBL" id="FXTK01000014">
    <property type="protein sequence ID" value="SMO85324.1"/>
    <property type="molecule type" value="Genomic_DNA"/>
</dbReference>
<keyword evidence="7" id="KW-1185">Reference proteome</keyword>
<dbReference type="FunFam" id="1.10.10.10:FF:000001">
    <property type="entry name" value="LysR family transcriptional regulator"/>
    <property type="match status" value="1"/>
</dbReference>
<gene>
    <name evidence="6" type="ORF">SAMN06265221_11438</name>
</gene>
<accession>A0A521EN57</accession>
<dbReference type="PANTHER" id="PTHR30419">
    <property type="entry name" value="HTH-TYPE TRANSCRIPTIONAL REGULATOR YBHD"/>
    <property type="match status" value="1"/>
</dbReference>
<dbReference type="SUPFAM" id="SSF46785">
    <property type="entry name" value="Winged helix' DNA-binding domain"/>
    <property type="match status" value="1"/>
</dbReference>
<dbReference type="InterPro" id="IPR050950">
    <property type="entry name" value="HTH-type_LysR_regulators"/>
</dbReference>
<dbReference type="OrthoDB" id="9815174at2"/>
<keyword evidence="3" id="KW-0238">DNA-binding</keyword>
<feature type="domain" description="HTH lysR-type" evidence="5">
    <location>
        <begin position="1"/>
        <end position="58"/>
    </location>
</feature>
<comment type="similarity">
    <text evidence="1">Belongs to the LysR transcriptional regulatory family.</text>
</comment>
<dbReference type="GO" id="GO:0003677">
    <property type="term" value="F:DNA binding"/>
    <property type="evidence" value="ECO:0007669"/>
    <property type="project" value="UniProtKB-KW"/>
</dbReference>
<dbReference type="RefSeq" id="WP_142663908.1">
    <property type="nucleotide sequence ID" value="NZ_FXTK01000014.1"/>
</dbReference>
<dbReference type="InterPro" id="IPR036390">
    <property type="entry name" value="WH_DNA-bd_sf"/>
</dbReference>
<name>A0A521EN57_9RHOB</name>
<dbReference type="PRINTS" id="PR00039">
    <property type="entry name" value="HTHLYSR"/>
</dbReference>
<organism evidence="6 7">
    <name type="scientific">Paracoccus laeviglucosivorans</name>
    <dbReference type="NCBI Taxonomy" id="1197861"/>
    <lineage>
        <taxon>Bacteria</taxon>
        <taxon>Pseudomonadati</taxon>
        <taxon>Pseudomonadota</taxon>
        <taxon>Alphaproteobacteria</taxon>
        <taxon>Rhodobacterales</taxon>
        <taxon>Paracoccaceae</taxon>
        <taxon>Paracoccus</taxon>
    </lineage>
</organism>
<evidence type="ECO:0000256" key="1">
    <source>
        <dbReference type="ARBA" id="ARBA00009437"/>
    </source>
</evidence>